<feature type="domain" description="MYND-type" evidence="6">
    <location>
        <begin position="578"/>
        <end position="625"/>
    </location>
</feature>
<feature type="compositionally biased region" description="Basic and acidic residues" evidence="5">
    <location>
        <begin position="35"/>
        <end position="45"/>
    </location>
</feature>
<comment type="caution">
    <text evidence="7">The sequence shown here is derived from an EMBL/GenBank/DDBJ whole genome shotgun (WGS) entry which is preliminary data.</text>
</comment>
<dbReference type="PROSITE" id="PS50865">
    <property type="entry name" value="ZF_MYND_2"/>
    <property type="match status" value="1"/>
</dbReference>
<dbReference type="EMBL" id="RHLD01000058">
    <property type="protein sequence ID" value="TPP51824.1"/>
    <property type="molecule type" value="Genomic_DNA"/>
</dbReference>
<protein>
    <submittedName>
        <fullName evidence="7">MYND finger family protein</fullName>
    </submittedName>
</protein>
<dbReference type="SUPFAM" id="SSF54529">
    <property type="entry name" value="Mitochondrial glycoprotein MAM33-like"/>
    <property type="match status" value="1"/>
</dbReference>
<dbReference type="VEuPathDB" id="TriTrypDB:LDHU3_05.0890"/>
<dbReference type="Gene3D" id="6.10.140.2220">
    <property type="match status" value="1"/>
</dbReference>
<feature type="region of interest" description="Disordered" evidence="5">
    <location>
        <begin position="1"/>
        <end position="121"/>
    </location>
</feature>
<proteinExistence type="predicted"/>
<feature type="region of interest" description="Disordered" evidence="5">
    <location>
        <begin position="221"/>
        <end position="244"/>
    </location>
</feature>
<evidence type="ECO:0000256" key="3">
    <source>
        <dbReference type="ARBA" id="ARBA00022833"/>
    </source>
</evidence>
<dbReference type="Pfam" id="PF01753">
    <property type="entry name" value="zf-MYND"/>
    <property type="match status" value="1"/>
</dbReference>
<dbReference type="FunFam" id="6.10.140.2220:FF:000028">
    <property type="entry name" value="MYND zinc finger (ZnF) domain-like protein"/>
    <property type="match status" value="1"/>
</dbReference>
<dbReference type="InterPro" id="IPR003428">
    <property type="entry name" value="MAM33"/>
</dbReference>
<dbReference type="PANTHER" id="PTHR10826">
    <property type="entry name" value="COMPLEMENT COMPONENT 1"/>
    <property type="match status" value="1"/>
</dbReference>
<reference evidence="8" key="1">
    <citation type="submission" date="2019-02" db="EMBL/GenBank/DDBJ databases">
        <title>FDA dAtabase for Regulatory Grade micrObial Sequences (FDA-ARGOS): Supporting development and validation of Infectious Disease Dx tests.</title>
        <authorList>
            <person name="Duncan R."/>
            <person name="Fisher C."/>
            <person name="Tallon L."/>
            <person name="Sadzewicz L."/>
            <person name="Sengamalay N."/>
            <person name="Ott S."/>
            <person name="Godinez A."/>
            <person name="Nagaraj S."/>
            <person name="Vavikolanu K."/>
            <person name="Vyas G."/>
            <person name="Nadendla S."/>
            <person name="Aluvathingal J."/>
            <person name="Sichtig H."/>
        </authorList>
    </citation>
    <scope>NUCLEOTIDE SEQUENCE [LARGE SCALE GENOMIC DNA]</scope>
    <source>
        <strain evidence="8">FDAARGOS_360</strain>
    </source>
</reference>
<keyword evidence="3" id="KW-0862">Zinc</keyword>
<keyword evidence="2 4" id="KW-0863">Zinc-finger</keyword>
<feature type="compositionally biased region" description="Basic and acidic residues" evidence="5">
    <location>
        <begin position="18"/>
        <end position="28"/>
    </location>
</feature>
<feature type="region of interest" description="Disordered" evidence="5">
    <location>
        <begin position="162"/>
        <end position="187"/>
    </location>
</feature>
<gene>
    <name evidence="7" type="ORF">CGC20_24225</name>
</gene>
<organism evidence="7 8">
    <name type="scientific">Leishmania donovani</name>
    <dbReference type="NCBI Taxonomy" id="5661"/>
    <lineage>
        <taxon>Eukaryota</taxon>
        <taxon>Discoba</taxon>
        <taxon>Euglenozoa</taxon>
        <taxon>Kinetoplastea</taxon>
        <taxon>Metakinetoplastina</taxon>
        <taxon>Trypanosomatida</taxon>
        <taxon>Trypanosomatidae</taxon>
        <taxon>Leishmaniinae</taxon>
        <taxon>Leishmania</taxon>
    </lineage>
</organism>
<evidence type="ECO:0000313" key="8">
    <source>
        <dbReference type="Proteomes" id="UP000318821"/>
    </source>
</evidence>
<name>A0A504XTK7_LEIDO</name>
<sequence>MTRAYATTTPPPAGNHDGAADEDAHMTDDGDEIFDEKVRLDKEDGPPPVPTGWTMHHTEGTSFIYGRRLWMPPPPSSSSSSPSTWSGEAEARRGDAGDSSTQESRGKQQRQEREVKPTPWAMERHFLRIQLTSRDASLDPECDVRGEHFPFSFFVQRVLPEEGEEGSGAGVTGRSSGEQGAAANSQDALHGDSFEEHTFYHNSIEARCDVVDGELIVDGLVYHGPPPPTSHPPSSSGAPQPRYTNPFGGYPGPNLDEVEEEVLDGIQSWLAERGVDDQLGEFVGQYSIWVEQAEYERWLQQLRDYVFAQLTAVDVAYDAKAYHLVALNTVAFHPSVKLFLFEEPAAAAASSSSTESPDARSTSSSPPAAAVLNKLRREKLLKSVAFMLAQRNNAVCHECRWETVSLLGELCRMESAHSGVPTSALGQLEAKLNNYAKENLEYLAQLPWFLPVIDSIIKAGGGTLDDDANGDASVAAAAAKKARQQGESSASAAASSSRSALKEKLMAAREAGRNSRGGADSDNGNGPEAEEEDEDVVIALLDIRPANVEQARDLMFVDASTSMLHLIPSVARGCSDVCAQCQKRVPAASTSAAAPLLRCSSCKAVYYCSAECQKTHWTTVHRTPCRAYKERCDRILEQYYSTSTASGKKKGLKTSEVVILEVPLEPSLFFETRRYLYDHRDESFAHVDYSDYFMKYTVRGS</sequence>
<dbReference type="SUPFAM" id="SSF144232">
    <property type="entry name" value="HIT/MYND zinc finger-like"/>
    <property type="match status" value="1"/>
</dbReference>
<accession>A0A504XTK7</accession>
<evidence type="ECO:0000259" key="6">
    <source>
        <dbReference type="PROSITE" id="PS50865"/>
    </source>
</evidence>
<dbReference type="VEuPathDB" id="TriTrypDB:LdBPK_050800.1"/>
<evidence type="ECO:0000256" key="1">
    <source>
        <dbReference type="ARBA" id="ARBA00022723"/>
    </source>
</evidence>
<dbReference type="Gene3D" id="3.10.280.10">
    <property type="entry name" value="Mitochondrial glycoprotein"/>
    <property type="match status" value="1"/>
</dbReference>
<dbReference type="Pfam" id="PF02330">
    <property type="entry name" value="MAM33"/>
    <property type="match status" value="1"/>
</dbReference>
<feature type="compositionally biased region" description="Basic and acidic residues" evidence="5">
    <location>
        <begin position="104"/>
        <end position="121"/>
    </location>
</feature>
<dbReference type="InterPro" id="IPR002893">
    <property type="entry name" value="Znf_MYND"/>
</dbReference>
<dbReference type="Proteomes" id="UP000318821">
    <property type="component" value="Unassembled WGS sequence"/>
</dbReference>
<dbReference type="VEuPathDB" id="TriTrypDB:LdCL_050013100"/>
<dbReference type="FunFam" id="3.10.280.10:FF:000017">
    <property type="entry name" value="Mitochondrial_glycoprotein_-_putative"/>
    <property type="match status" value="1"/>
</dbReference>
<dbReference type="GO" id="GO:0005759">
    <property type="term" value="C:mitochondrial matrix"/>
    <property type="evidence" value="ECO:0007669"/>
    <property type="project" value="InterPro"/>
</dbReference>
<dbReference type="PANTHER" id="PTHR10826:SF9">
    <property type="entry name" value="MITOCHONDRIAL GLYCOPROTEIN-LIKE PROTEIN"/>
    <property type="match status" value="1"/>
</dbReference>
<feature type="compositionally biased region" description="Basic and acidic residues" evidence="5">
    <location>
        <begin position="504"/>
        <end position="513"/>
    </location>
</feature>
<dbReference type="InterPro" id="IPR036561">
    <property type="entry name" value="MAM33_sf"/>
</dbReference>
<dbReference type="PROSITE" id="PS01360">
    <property type="entry name" value="ZF_MYND_1"/>
    <property type="match status" value="1"/>
</dbReference>
<feature type="region of interest" description="Disordered" evidence="5">
    <location>
        <begin position="504"/>
        <end position="533"/>
    </location>
</feature>
<keyword evidence="1" id="KW-0479">Metal-binding</keyword>
<evidence type="ECO:0000256" key="2">
    <source>
        <dbReference type="ARBA" id="ARBA00022771"/>
    </source>
</evidence>
<feature type="compositionally biased region" description="Polar residues" evidence="5">
    <location>
        <begin position="173"/>
        <end position="187"/>
    </location>
</feature>
<dbReference type="AlphaFoldDB" id="A0A504XTK7"/>
<evidence type="ECO:0000313" key="7">
    <source>
        <dbReference type="EMBL" id="TPP51824.1"/>
    </source>
</evidence>
<evidence type="ECO:0000256" key="5">
    <source>
        <dbReference type="SAM" id="MobiDB-lite"/>
    </source>
</evidence>
<dbReference type="GO" id="GO:0008270">
    <property type="term" value="F:zinc ion binding"/>
    <property type="evidence" value="ECO:0007669"/>
    <property type="project" value="UniProtKB-KW"/>
</dbReference>
<evidence type="ECO:0000256" key="4">
    <source>
        <dbReference type="PROSITE-ProRule" id="PRU00134"/>
    </source>
</evidence>